<evidence type="ECO:0000313" key="2">
    <source>
        <dbReference type="Proteomes" id="UP000789752"/>
    </source>
</evidence>
<proteinExistence type="predicted"/>
<organism evidence="1 2">
    <name type="scientific">Paraburkholderia gardini</name>
    <dbReference type="NCBI Taxonomy" id="2823469"/>
    <lineage>
        <taxon>Bacteria</taxon>
        <taxon>Pseudomonadati</taxon>
        <taxon>Pseudomonadota</taxon>
        <taxon>Betaproteobacteria</taxon>
        <taxon>Burkholderiales</taxon>
        <taxon>Burkholderiaceae</taxon>
        <taxon>Paraburkholderia</taxon>
    </lineage>
</organism>
<protein>
    <submittedName>
        <fullName evidence="1">Uncharacterized protein</fullName>
    </submittedName>
</protein>
<name>A0ABM8U7X6_9BURK</name>
<evidence type="ECO:0000313" key="1">
    <source>
        <dbReference type="EMBL" id="CAG4913878.1"/>
    </source>
</evidence>
<dbReference type="Proteomes" id="UP000789752">
    <property type="component" value="Unassembled WGS sequence"/>
</dbReference>
<reference evidence="1 2" key="1">
    <citation type="submission" date="2021-04" db="EMBL/GenBank/DDBJ databases">
        <authorList>
            <person name="Vanwijnsberghe S."/>
        </authorList>
    </citation>
    <scope>NUCLEOTIDE SEQUENCE [LARGE SCALE GENOMIC DNA]</scope>
    <source>
        <strain evidence="1 2">LMG 32171</strain>
    </source>
</reference>
<keyword evidence="2" id="KW-1185">Reference proteome</keyword>
<comment type="caution">
    <text evidence="1">The sequence shown here is derived from an EMBL/GenBank/DDBJ whole genome shotgun (WGS) entry which is preliminary data.</text>
</comment>
<dbReference type="RefSeq" id="WP_228981520.1">
    <property type="nucleotide sequence ID" value="NZ_CAJQYY010000026.1"/>
</dbReference>
<sequence length="83" mass="9488">MGTVDRSLHVQIEKWLGSVSSLQTRVTRFSRSRQNPWRCVRVEALRASGTLSIVFFRHDDGSWCVFPPQGRRLTMNVVQGIVS</sequence>
<dbReference type="EMBL" id="CAJQYY010000026">
    <property type="protein sequence ID" value="CAG4913878.1"/>
    <property type="molecule type" value="Genomic_DNA"/>
</dbReference>
<accession>A0ABM8U7X6</accession>
<gene>
    <name evidence="1" type="ORF">R54767_04037</name>
</gene>